<comment type="caution">
    <text evidence="14">The sequence shown here is derived from an EMBL/GenBank/DDBJ whole genome shotgun (WGS) entry which is preliminary data.</text>
</comment>
<dbReference type="GO" id="GO:0016020">
    <property type="term" value="C:membrane"/>
    <property type="evidence" value="ECO:0007669"/>
    <property type="project" value="UniProtKB-SubCell"/>
</dbReference>
<evidence type="ECO:0000256" key="8">
    <source>
        <dbReference type="ARBA" id="ARBA00022989"/>
    </source>
</evidence>
<reference evidence="14 15" key="1">
    <citation type="journal article" date="2019" name="Int. J. Syst. Evol. Microbiol.">
        <title>The Global Catalogue of Microorganisms (GCM) 10K type strain sequencing project: providing services to taxonomists for standard genome sequencing and annotation.</title>
        <authorList>
            <consortium name="The Broad Institute Genomics Platform"/>
            <consortium name="The Broad Institute Genome Sequencing Center for Infectious Disease"/>
            <person name="Wu L."/>
            <person name="Ma J."/>
        </authorList>
    </citation>
    <scope>NUCLEOTIDE SEQUENCE [LARGE SCALE GENOMIC DNA]</scope>
    <source>
        <strain evidence="14 15">GX26</strain>
    </source>
</reference>
<dbReference type="EMBL" id="JBHSXN010000005">
    <property type="protein sequence ID" value="MFC6955266.1"/>
    <property type="molecule type" value="Genomic_DNA"/>
</dbReference>
<keyword evidence="10 12" id="KW-0472">Membrane</keyword>
<organism evidence="14 15">
    <name type="scientific">Halorubellus litoreus</name>
    <dbReference type="NCBI Taxonomy" id="755308"/>
    <lineage>
        <taxon>Archaea</taxon>
        <taxon>Methanobacteriati</taxon>
        <taxon>Methanobacteriota</taxon>
        <taxon>Stenosarchaea group</taxon>
        <taxon>Halobacteria</taxon>
        <taxon>Halobacteriales</taxon>
        <taxon>Halorubellaceae</taxon>
        <taxon>Halorubellus</taxon>
    </lineage>
</organism>
<dbReference type="SUPFAM" id="SSF49503">
    <property type="entry name" value="Cupredoxins"/>
    <property type="match status" value="1"/>
</dbReference>
<keyword evidence="9" id="KW-0186">Copper</keyword>
<dbReference type="RefSeq" id="WP_379762919.1">
    <property type="nucleotide sequence ID" value="NZ_JAZAQL010000005.1"/>
</dbReference>
<dbReference type="PANTHER" id="PTHR22888">
    <property type="entry name" value="CYTOCHROME C OXIDASE, SUBUNIT II"/>
    <property type="match status" value="1"/>
</dbReference>
<evidence type="ECO:0000256" key="11">
    <source>
        <dbReference type="SAM" id="MobiDB-lite"/>
    </source>
</evidence>
<dbReference type="InterPro" id="IPR008972">
    <property type="entry name" value="Cupredoxin"/>
</dbReference>
<keyword evidence="5 12" id="KW-0812">Transmembrane</keyword>
<feature type="compositionally biased region" description="Low complexity" evidence="11">
    <location>
        <begin position="252"/>
        <end position="273"/>
    </location>
</feature>
<sequence length="286" mass="31193">MLTFANLLAGLVVPAQLVPEGSRAVVFRRIYEVFLVLGTAVGVIVITYMLWKAWKYRASADHGDDADRPQLGELPSGGGGGRKLFLSFSLSAIVVVSLISWTYLTLLYVENPEPVQDEEEPLEVRVVGHAFYWEFVYPNGQSVNDQLVVPEDRRVRLVVTSEDVFHNFGIPELRAKSDAIPGQETNTWFLAEETGTYQANCYELCGAGHSHMTATVQVVSQSEFQSWYQDMGNESANDTAASMDGNATGNDTATAPSTQALPASPAPTAAPARHAPIATRHHPEVI</sequence>
<evidence type="ECO:0000256" key="10">
    <source>
        <dbReference type="ARBA" id="ARBA00023136"/>
    </source>
</evidence>
<keyword evidence="8 12" id="KW-1133">Transmembrane helix</keyword>
<evidence type="ECO:0000313" key="14">
    <source>
        <dbReference type="EMBL" id="MFC6955266.1"/>
    </source>
</evidence>
<keyword evidence="4" id="KW-0679">Respiratory chain</keyword>
<feature type="transmembrane region" description="Helical" evidence="12">
    <location>
        <begin position="84"/>
        <end position="104"/>
    </location>
</feature>
<gene>
    <name evidence="14" type="primary">coxB</name>
    <name evidence="14" type="ORF">ACFQGB_20580</name>
</gene>
<evidence type="ECO:0000256" key="12">
    <source>
        <dbReference type="SAM" id="Phobius"/>
    </source>
</evidence>
<evidence type="ECO:0000256" key="4">
    <source>
        <dbReference type="ARBA" id="ARBA00022660"/>
    </source>
</evidence>
<feature type="transmembrane region" description="Helical" evidence="12">
    <location>
        <begin position="33"/>
        <end position="51"/>
    </location>
</feature>
<feature type="compositionally biased region" description="Polar residues" evidence="11">
    <location>
        <begin position="235"/>
        <end position="251"/>
    </location>
</feature>
<evidence type="ECO:0000256" key="1">
    <source>
        <dbReference type="ARBA" id="ARBA00004141"/>
    </source>
</evidence>
<dbReference type="PROSITE" id="PS00078">
    <property type="entry name" value="COX2"/>
    <property type="match status" value="1"/>
</dbReference>
<keyword evidence="3" id="KW-0813">Transport</keyword>
<keyword evidence="15" id="KW-1185">Reference proteome</keyword>
<dbReference type="AlphaFoldDB" id="A0ABD5VJM8"/>
<evidence type="ECO:0000259" key="13">
    <source>
        <dbReference type="PROSITE" id="PS50857"/>
    </source>
</evidence>
<protein>
    <submittedName>
        <fullName evidence="14">Cytochrome c oxidase subunit II</fullName>
    </submittedName>
</protein>
<accession>A0ABD5VJM8</accession>
<dbReference type="InterPro" id="IPR014222">
    <property type="entry name" value="Cyt_c_oxidase_su2"/>
</dbReference>
<comment type="similarity">
    <text evidence="2">Belongs to the cytochrome c oxidase subunit 2 family.</text>
</comment>
<keyword evidence="6" id="KW-0479">Metal-binding</keyword>
<dbReference type="PANTHER" id="PTHR22888:SF9">
    <property type="entry name" value="CYTOCHROME C OXIDASE SUBUNIT 2"/>
    <property type="match status" value="1"/>
</dbReference>
<evidence type="ECO:0000256" key="5">
    <source>
        <dbReference type="ARBA" id="ARBA00022692"/>
    </source>
</evidence>
<dbReference type="PROSITE" id="PS50857">
    <property type="entry name" value="COX2_CUA"/>
    <property type="match status" value="1"/>
</dbReference>
<dbReference type="NCBIfam" id="TIGR02866">
    <property type="entry name" value="CoxB"/>
    <property type="match status" value="1"/>
</dbReference>
<feature type="domain" description="Cytochrome oxidase subunit II copper A binding" evidence="13">
    <location>
        <begin position="119"/>
        <end position="230"/>
    </location>
</feature>
<dbReference type="Gene3D" id="2.60.40.420">
    <property type="entry name" value="Cupredoxins - blue copper proteins"/>
    <property type="match status" value="1"/>
</dbReference>
<evidence type="ECO:0000256" key="9">
    <source>
        <dbReference type="ARBA" id="ARBA00023008"/>
    </source>
</evidence>
<evidence type="ECO:0000256" key="2">
    <source>
        <dbReference type="ARBA" id="ARBA00007866"/>
    </source>
</evidence>
<dbReference type="CDD" id="cd13918">
    <property type="entry name" value="CuRO_HCO_II_like_6"/>
    <property type="match status" value="1"/>
</dbReference>
<evidence type="ECO:0000256" key="6">
    <source>
        <dbReference type="ARBA" id="ARBA00022723"/>
    </source>
</evidence>
<evidence type="ECO:0000313" key="15">
    <source>
        <dbReference type="Proteomes" id="UP001596395"/>
    </source>
</evidence>
<dbReference type="InterPro" id="IPR001505">
    <property type="entry name" value="Copper_CuA"/>
</dbReference>
<feature type="region of interest" description="Disordered" evidence="11">
    <location>
        <begin position="235"/>
        <end position="273"/>
    </location>
</feature>
<comment type="subcellular location">
    <subcellularLocation>
        <location evidence="1">Membrane</location>
        <topology evidence="1">Multi-pass membrane protein</topology>
    </subcellularLocation>
</comment>
<evidence type="ECO:0000256" key="7">
    <source>
        <dbReference type="ARBA" id="ARBA00022982"/>
    </source>
</evidence>
<dbReference type="Proteomes" id="UP001596395">
    <property type="component" value="Unassembled WGS sequence"/>
</dbReference>
<proteinExistence type="inferred from homology"/>
<dbReference type="InterPro" id="IPR002429">
    <property type="entry name" value="CcO_II-like_C"/>
</dbReference>
<dbReference type="Pfam" id="PF00116">
    <property type="entry name" value="COX2"/>
    <property type="match status" value="1"/>
</dbReference>
<dbReference type="InterPro" id="IPR045187">
    <property type="entry name" value="CcO_II"/>
</dbReference>
<evidence type="ECO:0000256" key="3">
    <source>
        <dbReference type="ARBA" id="ARBA00022448"/>
    </source>
</evidence>
<dbReference type="GO" id="GO:0046872">
    <property type="term" value="F:metal ion binding"/>
    <property type="evidence" value="ECO:0007669"/>
    <property type="project" value="UniProtKB-KW"/>
</dbReference>
<name>A0ABD5VJM8_9EURY</name>
<keyword evidence="7" id="KW-0249">Electron transport</keyword>